<dbReference type="PANTHER" id="PTHR36966:SF1">
    <property type="entry name" value="REP-ASSOCIATED TYROSINE TRANSPOSASE"/>
    <property type="match status" value="1"/>
</dbReference>
<dbReference type="KEGG" id="fls:GLV81_10460"/>
<sequence length="176" mass="20400">MPFAYDIKDQGALHFLTFTVHQWVDVFTRQQYAAIYLDSLLHCQQEKGLLIYGWVVMTNHVHLMARATQNNLSDIIRDHKKFTAKKIVAAIAANERESRREWLLQLLQYNGHVWFWEEGYHGEAVYSEPFFLSKLNYLHQNPVRAGIVDKATDYLQSSAADYAGIRKGRLPIFGLA</sequence>
<dbReference type="KEGG" id="fls:GLV81_10470"/>
<accession>A0A6I6G710</accession>
<evidence type="ECO:0000313" key="3">
    <source>
        <dbReference type="EMBL" id="QGW28466.1"/>
    </source>
</evidence>
<proteinExistence type="predicted"/>
<dbReference type="PANTHER" id="PTHR36966">
    <property type="entry name" value="REP-ASSOCIATED TYROSINE TRANSPOSASE"/>
    <property type="match status" value="1"/>
</dbReference>
<dbReference type="InterPro" id="IPR036515">
    <property type="entry name" value="Transposase_17_sf"/>
</dbReference>
<dbReference type="InterPro" id="IPR002686">
    <property type="entry name" value="Transposase_17"/>
</dbReference>
<dbReference type="Proteomes" id="UP000426027">
    <property type="component" value="Chromosome"/>
</dbReference>
<dbReference type="SUPFAM" id="SSF143422">
    <property type="entry name" value="Transposase IS200-like"/>
    <property type="match status" value="1"/>
</dbReference>
<evidence type="ECO:0000313" key="4">
    <source>
        <dbReference type="Proteomes" id="UP000426027"/>
    </source>
</evidence>
<protein>
    <submittedName>
        <fullName evidence="3">Transposase</fullName>
    </submittedName>
</protein>
<dbReference type="GO" id="GO:0006313">
    <property type="term" value="P:DNA transposition"/>
    <property type="evidence" value="ECO:0007669"/>
    <property type="project" value="InterPro"/>
</dbReference>
<dbReference type="GO" id="GO:0004803">
    <property type="term" value="F:transposase activity"/>
    <property type="evidence" value="ECO:0007669"/>
    <property type="project" value="InterPro"/>
</dbReference>
<dbReference type="RefSeq" id="WP_157478819.1">
    <property type="nucleotide sequence ID" value="NZ_CP046566.1"/>
</dbReference>
<dbReference type="Pfam" id="PF01797">
    <property type="entry name" value="Y1_Tnp"/>
    <property type="match status" value="1"/>
</dbReference>
<evidence type="ECO:0000259" key="1">
    <source>
        <dbReference type="SMART" id="SM01321"/>
    </source>
</evidence>
<dbReference type="EMBL" id="CP046566">
    <property type="protein sequence ID" value="QGW28464.1"/>
    <property type="molecule type" value="Genomic_DNA"/>
</dbReference>
<dbReference type="NCBIfam" id="NF047646">
    <property type="entry name" value="REP_Tyr_transpos"/>
    <property type="match status" value="1"/>
</dbReference>
<name>A0A6I6G710_9BACT</name>
<dbReference type="AlphaFoldDB" id="A0A6I6G710"/>
<keyword evidence="4" id="KW-1185">Reference proteome</keyword>
<reference evidence="3 4" key="1">
    <citation type="submission" date="2019-11" db="EMBL/GenBank/DDBJ databases">
        <authorList>
            <person name="Im W.T."/>
        </authorList>
    </citation>
    <scope>NUCLEOTIDE SEQUENCE [LARGE SCALE GENOMIC DNA]</scope>
    <source>
        <strain evidence="3 4">SB-02</strain>
    </source>
</reference>
<dbReference type="SMART" id="SM01321">
    <property type="entry name" value="Y1_Tnp"/>
    <property type="match status" value="1"/>
</dbReference>
<feature type="domain" description="Transposase IS200-like" evidence="1">
    <location>
        <begin position="9"/>
        <end position="141"/>
    </location>
</feature>
<organism evidence="3 4">
    <name type="scientific">Phnomibacter ginsenosidimutans</name>
    <dbReference type="NCBI Taxonomy" id="2676868"/>
    <lineage>
        <taxon>Bacteria</taxon>
        <taxon>Pseudomonadati</taxon>
        <taxon>Bacteroidota</taxon>
        <taxon>Chitinophagia</taxon>
        <taxon>Chitinophagales</taxon>
        <taxon>Chitinophagaceae</taxon>
        <taxon>Phnomibacter</taxon>
    </lineage>
</organism>
<evidence type="ECO:0000313" key="2">
    <source>
        <dbReference type="EMBL" id="QGW28464.1"/>
    </source>
</evidence>
<dbReference type="EMBL" id="CP046566">
    <property type="protein sequence ID" value="QGW28466.1"/>
    <property type="molecule type" value="Genomic_DNA"/>
</dbReference>
<dbReference type="InterPro" id="IPR052715">
    <property type="entry name" value="RAYT_transposase"/>
</dbReference>
<dbReference type="GO" id="GO:0043565">
    <property type="term" value="F:sequence-specific DNA binding"/>
    <property type="evidence" value="ECO:0007669"/>
    <property type="project" value="TreeGrafter"/>
</dbReference>
<gene>
    <name evidence="2" type="ORF">GLV81_10460</name>
    <name evidence="3" type="ORF">GLV81_10470</name>
</gene>
<dbReference type="Gene3D" id="3.30.70.1290">
    <property type="entry name" value="Transposase IS200-like"/>
    <property type="match status" value="1"/>
</dbReference>